<evidence type="ECO:0000313" key="7">
    <source>
        <dbReference type="Proteomes" id="UP000007266"/>
    </source>
</evidence>
<dbReference type="Gene3D" id="3.40.50.1440">
    <property type="entry name" value="Tubulin/FtsZ, GTPase domain"/>
    <property type="match status" value="1"/>
</dbReference>
<organism evidence="6 7">
    <name type="scientific">Tribolium castaneum</name>
    <name type="common">Red flour beetle</name>
    <dbReference type="NCBI Taxonomy" id="7070"/>
    <lineage>
        <taxon>Eukaryota</taxon>
        <taxon>Metazoa</taxon>
        <taxon>Ecdysozoa</taxon>
        <taxon>Arthropoda</taxon>
        <taxon>Hexapoda</taxon>
        <taxon>Insecta</taxon>
        <taxon>Pterygota</taxon>
        <taxon>Neoptera</taxon>
        <taxon>Endopterygota</taxon>
        <taxon>Coleoptera</taxon>
        <taxon>Polyphaga</taxon>
        <taxon>Cucujiformia</taxon>
        <taxon>Tenebrionidae</taxon>
        <taxon>Tenebrionidae incertae sedis</taxon>
        <taxon>Tribolium</taxon>
    </lineage>
</organism>
<dbReference type="InterPro" id="IPR036525">
    <property type="entry name" value="Tubulin/FtsZ_GTPase_sf"/>
</dbReference>
<dbReference type="STRING" id="7070.D2A4U9"/>
<dbReference type="AlphaFoldDB" id="D2A4U9"/>
<dbReference type="InterPro" id="IPR049942">
    <property type="entry name" value="DML1/Misato"/>
</dbReference>
<dbReference type="GO" id="GO:0007005">
    <property type="term" value="P:mitochondrion organization"/>
    <property type="evidence" value="ECO:0000318"/>
    <property type="project" value="GO_Central"/>
</dbReference>
<sequence>MSAHEILTLQFGHYSNYVGAHWWNVQEAGFRYDSPSEINHDVLFREGVTLKNEVTFTPRLLLVDLKGSLKTLPQEGELYSLPSQSAPDQVEIIAQPPEEKNEFQKDIETNATLTKIYDLERQVRVWSDFLYTRFHPRTVNTVQEYQHDNENTPFDIFPLGANLWKKDQFSEDFSDKIRNYIEECNSFQGFHILCDSTDAFAGITVSCLEHLNDDYDTKPVLGFPLVQPSTNPIHLLNLALCFDGFAEHSSLFVPLTSKPPQFNYIAPNPDLKYHTSAILAATLDTLSLNYRLKSAKNTLIDVCSDFATNGRKVATASVCLPFPLKTNEDFIDCLNTWEGHLSQSVTPWCDINPDNSLQLVVLRGIPERRLKKPPNLAEKQRNYPAYRCNDLKEMLSYFIVCTSYGTKSEVTVCGEQMAVKTPFPGFFTERVGNTGDIDGGRSGPVEKINTLAGLHTGKFVGTMLETLSQELEKIKYKKYHQFVSEGVENDQFRECFDRLLDLKDCYEDNYLI</sequence>
<evidence type="ECO:0000256" key="3">
    <source>
        <dbReference type="ARBA" id="ARBA00023128"/>
    </source>
</evidence>
<reference evidence="6 7" key="2">
    <citation type="journal article" date="2010" name="Nucleic Acids Res.">
        <title>BeetleBase in 2010: revisions to provide comprehensive genomic information for Tribolium castaneum.</title>
        <authorList>
            <person name="Kim H.S."/>
            <person name="Murphy T."/>
            <person name="Xia J."/>
            <person name="Caragea D."/>
            <person name="Park Y."/>
            <person name="Beeman R.W."/>
            <person name="Lorenzen M.D."/>
            <person name="Butcher S."/>
            <person name="Manak J.R."/>
            <person name="Brown S.J."/>
        </authorList>
    </citation>
    <scope>GENOME REANNOTATION</scope>
    <source>
        <strain evidence="6 7">Georgia GA2</strain>
    </source>
</reference>
<feature type="domain" description="DML1/Misato tubulin" evidence="5">
    <location>
        <begin position="122"/>
        <end position="292"/>
    </location>
</feature>
<dbReference type="GO" id="GO:0005739">
    <property type="term" value="C:mitochondrion"/>
    <property type="evidence" value="ECO:0000318"/>
    <property type="project" value="GO_Central"/>
</dbReference>
<dbReference type="Pfam" id="PF10644">
    <property type="entry name" value="Misat_Tub_SegII"/>
    <property type="match status" value="1"/>
</dbReference>
<evidence type="ECO:0000256" key="1">
    <source>
        <dbReference type="ARBA" id="ARBA00004173"/>
    </source>
</evidence>
<dbReference type="EMBL" id="KQ971344">
    <property type="protein sequence ID" value="EFA05270.1"/>
    <property type="molecule type" value="Genomic_DNA"/>
</dbReference>
<reference evidence="6 7" key="1">
    <citation type="journal article" date="2008" name="Nature">
        <title>The genome of the model beetle and pest Tribolium castaneum.</title>
        <authorList>
            <consortium name="Tribolium Genome Sequencing Consortium"/>
            <person name="Richards S."/>
            <person name="Gibbs R.A."/>
            <person name="Weinstock G.M."/>
            <person name="Brown S.J."/>
            <person name="Denell R."/>
            <person name="Beeman R.W."/>
            <person name="Gibbs R."/>
            <person name="Beeman R.W."/>
            <person name="Brown S.J."/>
            <person name="Bucher G."/>
            <person name="Friedrich M."/>
            <person name="Grimmelikhuijzen C.J."/>
            <person name="Klingler M."/>
            <person name="Lorenzen M."/>
            <person name="Richards S."/>
            <person name="Roth S."/>
            <person name="Schroder R."/>
            <person name="Tautz D."/>
            <person name="Zdobnov E.M."/>
            <person name="Muzny D."/>
            <person name="Gibbs R.A."/>
            <person name="Weinstock G.M."/>
            <person name="Attaway T."/>
            <person name="Bell S."/>
            <person name="Buhay C.J."/>
            <person name="Chandrabose M.N."/>
            <person name="Chavez D."/>
            <person name="Clerk-Blankenburg K.P."/>
            <person name="Cree A."/>
            <person name="Dao M."/>
            <person name="Davis C."/>
            <person name="Chacko J."/>
            <person name="Dinh H."/>
            <person name="Dugan-Rocha S."/>
            <person name="Fowler G."/>
            <person name="Garner T.T."/>
            <person name="Garnes J."/>
            <person name="Gnirke A."/>
            <person name="Hawes A."/>
            <person name="Hernandez J."/>
            <person name="Hines S."/>
            <person name="Holder M."/>
            <person name="Hume J."/>
            <person name="Jhangiani S.N."/>
            <person name="Joshi V."/>
            <person name="Khan Z.M."/>
            <person name="Jackson L."/>
            <person name="Kovar C."/>
            <person name="Kowis A."/>
            <person name="Lee S."/>
            <person name="Lewis L.R."/>
            <person name="Margolis J."/>
            <person name="Morgan M."/>
            <person name="Nazareth L.V."/>
            <person name="Nguyen N."/>
            <person name="Okwuonu G."/>
            <person name="Parker D."/>
            <person name="Richards S."/>
            <person name="Ruiz S.J."/>
            <person name="Santibanez J."/>
            <person name="Savard J."/>
            <person name="Scherer S.E."/>
            <person name="Schneider B."/>
            <person name="Sodergren E."/>
            <person name="Tautz D."/>
            <person name="Vattahil S."/>
            <person name="Villasana D."/>
            <person name="White C.S."/>
            <person name="Wright R."/>
            <person name="Park Y."/>
            <person name="Beeman R.W."/>
            <person name="Lord J."/>
            <person name="Oppert B."/>
            <person name="Lorenzen M."/>
            <person name="Brown S."/>
            <person name="Wang L."/>
            <person name="Savard J."/>
            <person name="Tautz D."/>
            <person name="Richards S."/>
            <person name="Weinstock G."/>
            <person name="Gibbs R.A."/>
            <person name="Liu Y."/>
            <person name="Worley K."/>
            <person name="Weinstock G."/>
            <person name="Elsik C.G."/>
            <person name="Reese J.T."/>
            <person name="Elhaik E."/>
            <person name="Landan G."/>
            <person name="Graur D."/>
            <person name="Arensburger P."/>
            <person name="Atkinson P."/>
            <person name="Beeman R.W."/>
            <person name="Beidler J."/>
            <person name="Brown S.J."/>
            <person name="Demuth J.P."/>
            <person name="Drury D.W."/>
            <person name="Du Y.Z."/>
            <person name="Fujiwara H."/>
            <person name="Lorenzen M."/>
            <person name="Maselli V."/>
            <person name="Osanai M."/>
            <person name="Park Y."/>
            <person name="Robertson H.M."/>
            <person name="Tu Z."/>
            <person name="Wang J.J."/>
            <person name="Wang S."/>
            <person name="Richards S."/>
            <person name="Song H."/>
            <person name="Zhang L."/>
            <person name="Sodergren E."/>
            <person name="Werner D."/>
            <person name="Stanke M."/>
            <person name="Morgenstern B."/>
            <person name="Solovyev V."/>
            <person name="Kosarev P."/>
            <person name="Brown G."/>
            <person name="Chen H.C."/>
            <person name="Ermolaeva O."/>
            <person name="Hlavina W."/>
            <person name="Kapustin Y."/>
            <person name="Kiryutin B."/>
            <person name="Kitts P."/>
            <person name="Maglott D."/>
            <person name="Pruitt K."/>
            <person name="Sapojnikov V."/>
            <person name="Souvorov A."/>
            <person name="Mackey A.J."/>
            <person name="Waterhouse R.M."/>
            <person name="Wyder S."/>
            <person name="Zdobnov E.M."/>
            <person name="Zdobnov E.M."/>
            <person name="Wyder S."/>
            <person name="Kriventseva E.V."/>
            <person name="Kadowaki T."/>
            <person name="Bork P."/>
            <person name="Aranda M."/>
            <person name="Bao R."/>
            <person name="Beermann A."/>
            <person name="Berns N."/>
            <person name="Bolognesi R."/>
            <person name="Bonneton F."/>
            <person name="Bopp D."/>
            <person name="Brown S.J."/>
            <person name="Bucher G."/>
            <person name="Butts T."/>
            <person name="Chaumot A."/>
            <person name="Denell R.E."/>
            <person name="Ferrier D.E."/>
            <person name="Friedrich M."/>
            <person name="Gordon C.M."/>
            <person name="Jindra M."/>
            <person name="Klingler M."/>
            <person name="Lan Q."/>
            <person name="Lattorff H.M."/>
            <person name="Laudet V."/>
            <person name="von Levetsow C."/>
            <person name="Liu Z."/>
            <person name="Lutz R."/>
            <person name="Lynch J.A."/>
            <person name="da Fonseca R.N."/>
            <person name="Posnien N."/>
            <person name="Reuter R."/>
            <person name="Roth S."/>
            <person name="Savard J."/>
            <person name="Schinko J.B."/>
            <person name="Schmitt C."/>
            <person name="Schoppmeier M."/>
            <person name="Schroder R."/>
            <person name="Shippy T.D."/>
            <person name="Simonnet F."/>
            <person name="Marques-Souza H."/>
            <person name="Tautz D."/>
            <person name="Tomoyasu Y."/>
            <person name="Trauner J."/>
            <person name="Van der Zee M."/>
            <person name="Vervoort M."/>
            <person name="Wittkopp N."/>
            <person name="Wimmer E.A."/>
            <person name="Yang X."/>
            <person name="Jones A.K."/>
            <person name="Sattelle D.B."/>
            <person name="Ebert P.R."/>
            <person name="Nelson D."/>
            <person name="Scott J.G."/>
            <person name="Beeman R.W."/>
            <person name="Muthukrishnan S."/>
            <person name="Kramer K.J."/>
            <person name="Arakane Y."/>
            <person name="Beeman R.W."/>
            <person name="Zhu Q."/>
            <person name="Hogenkamp D."/>
            <person name="Dixit R."/>
            <person name="Oppert B."/>
            <person name="Jiang H."/>
            <person name="Zou Z."/>
            <person name="Marshall J."/>
            <person name="Elpidina E."/>
            <person name="Vinokurov K."/>
            <person name="Oppert C."/>
            <person name="Zou Z."/>
            <person name="Evans J."/>
            <person name="Lu Z."/>
            <person name="Zhao P."/>
            <person name="Sumathipala N."/>
            <person name="Altincicek B."/>
            <person name="Vilcinskas A."/>
            <person name="Williams M."/>
            <person name="Hultmark D."/>
            <person name="Hetru C."/>
            <person name="Jiang H."/>
            <person name="Grimmelikhuijzen C.J."/>
            <person name="Hauser F."/>
            <person name="Cazzamali G."/>
            <person name="Williamson M."/>
            <person name="Park Y."/>
            <person name="Li B."/>
            <person name="Tanaka Y."/>
            <person name="Predel R."/>
            <person name="Neupert S."/>
            <person name="Schachtner J."/>
            <person name="Verleyen P."/>
            <person name="Raible F."/>
            <person name="Bork P."/>
            <person name="Friedrich M."/>
            <person name="Walden K.K."/>
            <person name="Robertson H.M."/>
            <person name="Angeli S."/>
            <person name="Foret S."/>
            <person name="Bucher G."/>
            <person name="Schuetz S."/>
            <person name="Maleszka R."/>
            <person name="Wimmer E.A."/>
            <person name="Beeman R.W."/>
            <person name="Lorenzen M."/>
            <person name="Tomoyasu Y."/>
            <person name="Miller S.C."/>
            <person name="Grossmann D."/>
            <person name="Bucher G."/>
        </authorList>
    </citation>
    <scope>NUCLEOTIDE SEQUENCE [LARGE SCALE GENOMIC DNA]</scope>
    <source>
        <strain evidence="6 7">Georgia GA2</strain>
    </source>
</reference>
<dbReference type="PhylomeDB" id="D2A4U9"/>
<evidence type="ECO:0000259" key="5">
    <source>
        <dbReference type="Pfam" id="PF14881"/>
    </source>
</evidence>
<keyword evidence="7" id="KW-1185">Reference proteome</keyword>
<dbReference type="OMA" id="FVGSHIW"/>
<accession>D2A4U9</accession>
<dbReference type="Proteomes" id="UP000007266">
    <property type="component" value="Linkage group 6"/>
</dbReference>
<dbReference type="FunCoup" id="D2A4U9">
    <property type="interactions" value="971"/>
</dbReference>
<evidence type="ECO:0000259" key="4">
    <source>
        <dbReference type="Pfam" id="PF10644"/>
    </source>
</evidence>
<dbReference type="GO" id="GO:0005737">
    <property type="term" value="C:cytoplasm"/>
    <property type="evidence" value="ECO:0000318"/>
    <property type="project" value="GO_Central"/>
</dbReference>
<dbReference type="eggNOG" id="KOG2530">
    <property type="taxonomic scope" value="Eukaryota"/>
</dbReference>
<comment type="subcellular location">
    <subcellularLocation>
        <location evidence="1">Mitochondrion</location>
    </subcellularLocation>
</comment>
<dbReference type="Pfam" id="PF14881">
    <property type="entry name" value="Tubulin_3"/>
    <property type="match status" value="1"/>
</dbReference>
<evidence type="ECO:0000256" key="2">
    <source>
        <dbReference type="ARBA" id="ARBA00008507"/>
    </source>
</evidence>
<dbReference type="SUPFAM" id="SSF52490">
    <property type="entry name" value="Tubulin nucleotide-binding domain-like"/>
    <property type="match status" value="1"/>
</dbReference>
<proteinExistence type="inferred from homology"/>
<dbReference type="InterPro" id="IPR029209">
    <property type="entry name" value="DML1/Misato_tubulin"/>
</dbReference>
<dbReference type="CDD" id="cd06060">
    <property type="entry name" value="misato"/>
    <property type="match status" value="1"/>
</dbReference>
<evidence type="ECO:0000313" key="6">
    <source>
        <dbReference type="EMBL" id="EFA05270.1"/>
    </source>
</evidence>
<dbReference type="PANTHER" id="PTHR13391:SF0">
    <property type="entry name" value="PROTEIN MISATO HOMOLOG 1"/>
    <property type="match status" value="1"/>
</dbReference>
<dbReference type="OrthoDB" id="271881at2759"/>
<feature type="domain" description="Misato Segment II tubulin-like" evidence="4">
    <location>
        <begin position="4"/>
        <end position="108"/>
    </location>
</feature>
<dbReference type="KEGG" id="tca:661422"/>
<comment type="similarity">
    <text evidence="2">Belongs to the misato family.</text>
</comment>
<dbReference type="InParanoid" id="D2A4U9"/>
<dbReference type="PANTHER" id="PTHR13391">
    <property type="entry name" value="MITOCHONDRIAL DISTRIBUTION REGULATOR MISATO"/>
    <property type="match status" value="1"/>
</dbReference>
<protein>
    <submittedName>
        <fullName evidence="6">Protein misato-like Protein</fullName>
    </submittedName>
</protein>
<gene>
    <name evidence="6" type="primary">AUGUSTUS-3.0.2_15425</name>
    <name evidence="6" type="ORF">TcasGA2_TC015425</name>
</gene>
<name>D2A4U9_TRICA</name>
<dbReference type="HOGENOM" id="CLU_022511_1_0_1"/>
<keyword evidence="3" id="KW-0496">Mitochondrion</keyword>
<dbReference type="InterPro" id="IPR019605">
    <property type="entry name" value="Misato_II_tubulin-like"/>
</dbReference>